<dbReference type="Pfam" id="PF00339">
    <property type="entry name" value="Arrestin_N"/>
    <property type="match status" value="1"/>
</dbReference>
<evidence type="ECO:0000313" key="3">
    <source>
        <dbReference type="Proteomes" id="UP000234323"/>
    </source>
</evidence>
<dbReference type="InterPro" id="IPR014752">
    <property type="entry name" value="Arrestin-like_C"/>
</dbReference>
<dbReference type="InterPro" id="IPR011022">
    <property type="entry name" value="Arrestin_C-like"/>
</dbReference>
<sequence>MSLGSNDILSRTSRNKLYIKLIEPTIILHGSPEDSLGCFLRGELILNLTKPTKIKKIELTFLGKIRLFIPRADGEIASSNNFEEREVISHTWTFLNNLSSSNIDNDSDSNSNKSIHSNNSNKSLVSRLFHSLSSKKSDSSRYTILKKGIHTYPFELFLPGTLPESINTNVGRITYKLSARVLKSGVFTKIRKSQHVNILRTILDEWNQGKVVSNEWKNVCKYEVSFLKKAFPIGDCINIEMKLIPKDKDKYDLQYVHIDLVEKASYNLKTRPKPNVQESTICGIKLQDFIEEWTDKDSNNNYSSHIFKFDKNHSRQQQNDNETNRDESLNSKELCYHETISFRLPNSSSFSIHPTYTSEPITISHDLKFLFCLRTFTNNNRLKYKKFTLIVPITIIASKCKDDILPLYYESENDNDSIISTASWDEISFDDVSLPPSYESSIYGSKNNSSVNLGVSL</sequence>
<dbReference type="GO" id="GO:0005886">
    <property type="term" value="C:plasma membrane"/>
    <property type="evidence" value="ECO:0007669"/>
    <property type="project" value="TreeGrafter"/>
</dbReference>
<keyword evidence="3" id="KW-1185">Reference proteome</keyword>
<dbReference type="Gene3D" id="2.60.40.640">
    <property type="match status" value="1"/>
</dbReference>
<comment type="caution">
    <text evidence="2">The sequence shown here is derived from an EMBL/GenBank/DDBJ whole genome shotgun (WGS) entry which is preliminary data.</text>
</comment>
<dbReference type="GO" id="GO:0070086">
    <property type="term" value="P:ubiquitin-dependent endocytosis"/>
    <property type="evidence" value="ECO:0007669"/>
    <property type="project" value="TreeGrafter"/>
</dbReference>
<dbReference type="Pfam" id="PF02752">
    <property type="entry name" value="Arrestin_C"/>
    <property type="match status" value="1"/>
</dbReference>
<dbReference type="PANTHER" id="PTHR11188:SF17">
    <property type="entry name" value="FI21816P1"/>
    <property type="match status" value="1"/>
</dbReference>
<reference evidence="2 3" key="1">
    <citation type="submission" date="2015-10" db="EMBL/GenBank/DDBJ databases">
        <title>Genome analyses suggest a sexual origin of heterokaryosis in a supposedly ancient asexual fungus.</title>
        <authorList>
            <person name="Ropars J."/>
            <person name="Sedzielewska K."/>
            <person name="Noel J."/>
            <person name="Charron P."/>
            <person name="Farinelli L."/>
            <person name="Marton T."/>
            <person name="Kruger M."/>
            <person name="Pelin A."/>
            <person name="Brachmann A."/>
            <person name="Corradi N."/>
        </authorList>
    </citation>
    <scope>NUCLEOTIDE SEQUENCE [LARGE SCALE GENOMIC DNA]</scope>
    <source>
        <strain evidence="2 3">A4</strain>
    </source>
</reference>
<dbReference type="EMBL" id="LLXI01000680">
    <property type="protein sequence ID" value="PKY48871.1"/>
    <property type="molecule type" value="Genomic_DNA"/>
</dbReference>
<dbReference type="VEuPathDB" id="FungiDB:FUN_021234"/>
<organism evidence="2 3">
    <name type="scientific">Rhizophagus irregularis</name>
    <dbReference type="NCBI Taxonomy" id="588596"/>
    <lineage>
        <taxon>Eukaryota</taxon>
        <taxon>Fungi</taxon>
        <taxon>Fungi incertae sedis</taxon>
        <taxon>Mucoromycota</taxon>
        <taxon>Glomeromycotina</taxon>
        <taxon>Glomeromycetes</taxon>
        <taxon>Glomerales</taxon>
        <taxon>Glomeraceae</taxon>
        <taxon>Rhizophagus</taxon>
    </lineage>
</organism>
<dbReference type="GO" id="GO:0031625">
    <property type="term" value="F:ubiquitin protein ligase binding"/>
    <property type="evidence" value="ECO:0007669"/>
    <property type="project" value="TreeGrafter"/>
</dbReference>
<dbReference type="InterPro" id="IPR014756">
    <property type="entry name" value="Ig_E-set"/>
</dbReference>
<dbReference type="InterPro" id="IPR050357">
    <property type="entry name" value="Arrestin_domain-protein"/>
</dbReference>
<dbReference type="Proteomes" id="UP000234323">
    <property type="component" value="Unassembled WGS sequence"/>
</dbReference>
<proteinExistence type="predicted"/>
<dbReference type="GO" id="GO:0030674">
    <property type="term" value="F:protein-macromolecule adaptor activity"/>
    <property type="evidence" value="ECO:0007669"/>
    <property type="project" value="TreeGrafter"/>
</dbReference>
<dbReference type="SUPFAM" id="SSF81296">
    <property type="entry name" value="E set domains"/>
    <property type="match status" value="1"/>
</dbReference>
<feature type="domain" description="Arrestin C-terminal-like" evidence="1">
    <location>
        <begin position="216"/>
        <end position="400"/>
    </location>
</feature>
<dbReference type="InterPro" id="IPR011021">
    <property type="entry name" value="Arrestin-like_N"/>
</dbReference>
<accession>A0A2I1GQF6</accession>
<dbReference type="AlphaFoldDB" id="A0A2I1GQF6"/>
<dbReference type="GO" id="GO:0005829">
    <property type="term" value="C:cytosol"/>
    <property type="evidence" value="ECO:0007669"/>
    <property type="project" value="TreeGrafter"/>
</dbReference>
<dbReference type="VEuPathDB" id="FungiDB:RhiirFUN_003061"/>
<evidence type="ECO:0000313" key="2">
    <source>
        <dbReference type="EMBL" id="PKY48871.1"/>
    </source>
</evidence>
<evidence type="ECO:0000259" key="1">
    <source>
        <dbReference type="SMART" id="SM01017"/>
    </source>
</evidence>
<dbReference type="SMART" id="SM01017">
    <property type="entry name" value="Arrestin_C"/>
    <property type="match status" value="1"/>
</dbReference>
<name>A0A2I1GQF6_9GLOM</name>
<gene>
    <name evidence="2" type="ORF">RhiirA4_445576</name>
</gene>
<protein>
    <recommendedName>
        <fullName evidence="1">Arrestin C-terminal-like domain-containing protein</fullName>
    </recommendedName>
</protein>
<dbReference type="VEuPathDB" id="FungiDB:RhiirA1_536176"/>
<dbReference type="PANTHER" id="PTHR11188">
    <property type="entry name" value="ARRESTIN DOMAIN CONTAINING PROTEIN"/>
    <property type="match status" value="1"/>
</dbReference>